<protein>
    <submittedName>
        <fullName evidence="2">Uncharacterized protein trdc</fullName>
    </submittedName>
</protein>
<name>A0AC45FQJ1_DANRE</name>
<dbReference type="Proteomes" id="UP000000437">
    <property type="component" value="Chromosome 2"/>
</dbReference>
<proteinExistence type="predicted"/>
<evidence type="ECO:0000313" key="1">
    <source>
        <dbReference type="Proteomes" id="UP000000437"/>
    </source>
</evidence>
<gene>
    <name evidence="2" type="primary">trdc</name>
</gene>
<keyword evidence="1" id="KW-1185">Reference proteome</keyword>
<organism evidence="1 2">
    <name type="scientific">Danio rerio</name>
    <name type="common">Zebrafish</name>
    <name type="synonym">Brachydanio rerio</name>
    <dbReference type="NCBI Taxonomy" id="7955"/>
    <lineage>
        <taxon>Eukaryota</taxon>
        <taxon>Metazoa</taxon>
        <taxon>Chordata</taxon>
        <taxon>Craniata</taxon>
        <taxon>Vertebrata</taxon>
        <taxon>Euteleostomi</taxon>
        <taxon>Actinopterygii</taxon>
        <taxon>Neopterygii</taxon>
        <taxon>Teleostei</taxon>
        <taxon>Ostariophysi</taxon>
        <taxon>Cypriniformes</taxon>
        <taxon>Danionidae</taxon>
        <taxon>Danioninae</taxon>
        <taxon>Danio</taxon>
    </lineage>
</organism>
<dbReference type="RefSeq" id="XP_021323330.1">
    <property type="nucleotide sequence ID" value="XM_021467655.3"/>
</dbReference>
<sequence>MKCADPLTFGAPIRLTVNPKETVNSPPAFLSVLSPIKGHGSDICVAAGFFPQQKTMILTSEDGNTVNQETSNAVLSLSSKNYYYVGSSEKKIQECVMDGKTAKADKIDKPSGNPVEDNPKKTATLECHTNTTTPPSTNNDDPKTNSMTLLVIGLRILLAKCVAVNVMLSIKAFLF</sequence>
<evidence type="ECO:0000313" key="2">
    <source>
        <dbReference type="RefSeq" id="XP_021323330.1"/>
    </source>
</evidence>
<reference evidence="2" key="1">
    <citation type="submission" date="2025-08" db="UniProtKB">
        <authorList>
            <consortium name="RefSeq"/>
        </authorList>
    </citation>
    <scope>IDENTIFICATION</scope>
    <source>
        <strain evidence="2">Tuebingen</strain>
        <tissue evidence="2">Fibroblasts and whole tissue</tissue>
    </source>
</reference>
<accession>A0AC45FQJ1</accession>